<gene>
    <name evidence="2" type="ORF">DFR68_103234</name>
</gene>
<dbReference type="RefSeq" id="WP_068030488.1">
    <property type="nucleotide sequence ID" value="NZ_QQAZ01000003.1"/>
</dbReference>
<sequence length="139" mass="15763">MLRGMAHVAFYADDLEAAERWYAEVFGIQAYYHVPGYTEFRVGDYQHEFGIIDRKYQPPGNPSTPGGEVLHWHVDDLQSEFDRLLSLGAKEYEAPREHGPGFVSASVIDPFGNVLGIMYNQHYLDMYAKLHPAESVPGK</sequence>
<proteinExistence type="predicted"/>
<reference evidence="2 3" key="1">
    <citation type="submission" date="2018-07" db="EMBL/GenBank/DDBJ databases">
        <title>Genomic Encyclopedia of Type Strains, Phase IV (KMG-IV): sequencing the most valuable type-strain genomes for metagenomic binning, comparative biology and taxonomic classification.</title>
        <authorList>
            <person name="Goeker M."/>
        </authorList>
    </citation>
    <scope>NUCLEOTIDE SEQUENCE [LARGE SCALE GENOMIC DNA]</scope>
    <source>
        <strain evidence="2 3">DSM 44952</strain>
    </source>
</reference>
<dbReference type="InterPro" id="IPR004360">
    <property type="entry name" value="Glyas_Fos-R_dOase_dom"/>
</dbReference>
<dbReference type="CDD" id="cd06587">
    <property type="entry name" value="VOC"/>
    <property type="match status" value="1"/>
</dbReference>
<dbReference type="GO" id="GO:0016829">
    <property type="term" value="F:lyase activity"/>
    <property type="evidence" value="ECO:0007669"/>
    <property type="project" value="UniProtKB-KW"/>
</dbReference>
<dbReference type="AlphaFoldDB" id="A0A370H846"/>
<dbReference type="InterPro" id="IPR029068">
    <property type="entry name" value="Glyas_Bleomycin-R_OHBP_Dase"/>
</dbReference>
<dbReference type="Proteomes" id="UP000255355">
    <property type="component" value="Unassembled WGS sequence"/>
</dbReference>
<accession>A0A370H846</accession>
<dbReference type="Gene3D" id="3.10.180.10">
    <property type="entry name" value="2,3-Dihydroxybiphenyl 1,2-Dioxygenase, domain 1"/>
    <property type="match status" value="1"/>
</dbReference>
<keyword evidence="2" id="KW-0456">Lyase</keyword>
<keyword evidence="3" id="KW-1185">Reference proteome</keyword>
<evidence type="ECO:0000313" key="2">
    <source>
        <dbReference type="EMBL" id="RDI52847.1"/>
    </source>
</evidence>
<dbReference type="STRING" id="1210089.GCA_001613165_07181"/>
<dbReference type="Pfam" id="PF00903">
    <property type="entry name" value="Glyoxalase"/>
    <property type="match status" value="1"/>
</dbReference>
<evidence type="ECO:0000313" key="3">
    <source>
        <dbReference type="Proteomes" id="UP000255355"/>
    </source>
</evidence>
<protein>
    <submittedName>
        <fullName evidence="2">Putative enzyme related to lactoylglutathione lyase</fullName>
    </submittedName>
</protein>
<dbReference type="InterPro" id="IPR037523">
    <property type="entry name" value="VOC_core"/>
</dbReference>
<name>A0A370H846_9NOCA</name>
<dbReference type="OrthoDB" id="4548523at2"/>
<feature type="domain" description="VOC" evidence="1">
    <location>
        <begin position="4"/>
        <end position="120"/>
    </location>
</feature>
<dbReference type="EMBL" id="QQAZ01000003">
    <property type="protein sequence ID" value="RDI52847.1"/>
    <property type="molecule type" value="Genomic_DNA"/>
</dbReference>
<organism evidence="2 3">
    <name type="scientific">Nocardia mexicana</name>
    <dbReference type="NCBI Taxonomy" id="279262"/>
    <lineage>
        <taxon>Bacteria</taxon>
        <taxon>Bacillati</taxon>
        <taxon>Actinomycetota</taxon>
        <taxon>Actinomycetes</taxon>
        <taxon>Mycobacteriales</taxon>
        <taxon>Nocardiaceae</taxon>
        <taxon>Nocardia</taxon>
    </lineage>
</organism>
<evidence type="ECO:0000259" key="1">
    <source>
        <dbReference type="PROSITE" id="PS51819"/>
    </source>
</evidence>
<dbReference type="SUPFAM" id="SSF54593">
    <property type="entry name" value="Glyoxalase/Bleomycin resistance protein/Dihydroxybiphenyl dioxygenase"/>
    <property type="match status" value="1"/>
</dbReference>
<comment type="caution">
    <text evidence="2">The sequence shown here is derived from an EMBL/GenBank/DDBJ whole genome shotgun (WGS) entry which is preliminary data.</text>
</comment>
<dbReference type="PROSITE" id="PS51819">
    <property type="entry name" value="VOC"/>
    <property type="match status" value="1"/>
</dbReference>